<dbReference type="SUPFAM" id="SSF49764">
    <property type="entry name" value="HSP20-like chaperones"/>
    <property type="match status" value="1"/>
</dbReference>
<feature type="region of interest" description="Disordered" evidence="1">
    <location>
        <begin position="40"/>
        <end position="67"/>
    </location>
</feature>
<dbReference type="EMBL" id="MAYT01000023">
    <property type="protein sequence ID" value="OCA87130.1"/>
    <property type="molecule type" value="Genomic_DNA"/>
</dbReference>
<reference evidence="3" key="1">
    <citation type="submission" date="2016-05" db="EMBL/GenBank/DDBJ databases">
        <authorList>
            <person name="Liu B."/>
            <person name="Wang J."/>
            <person name="Zhu Y."/>
            <person name="Liu G."/>
            <person name="Chen Q."/>
            <person name="Chen Z."/>
            <person name="Lan J."/>
            <person name="Che J."/>
            <person name="Ge C."/>
            <person name="Shi H."/>
            <person name="Pan Z."/>
            <person name="Liu X."/>
        </authorList>
    </citation>
    <scope>NUCLEOTIDE SEQUENCE [LARGE SCALE GENOMIC DNA]</scope>
    <source>
        <strain evidence="3">FJAT-27215</strain>
    </source>
</reference>
<evidence type="ECO:0000313" key="3">
    <source>
        <dbReference type="Proteomes" id="UP000092578"/>
    </source>
</evidence>
<dbReference type="Gene3D" id="2.60.40.790">
    <property type="match status" value="1"/>
</dbReference>
<dbReference type="InterPro" id="IPR008978">
    <property type="entry name" value="HSP20-like_chaperone"/>
</dbReference>
<comment type="caution">
    <text evidence="2">The sequence shown here is derived from an EMBL/GenBank/DDBJ whole genome shotgun (WGS) entry which is preliminary data.</text>
</comment>
<sequence>MFPFQSSFPSVNDWQKWLKHLHERDVEKYVQNVLSSSLPPSWQMNENEGDRAKNEPRQQNISPPVEEPVSLQSSVFETHEAVYVRIPISDPSLFKNLKVFHTSNQAILEGLPGSASEKVIILPAIVKKKGATAHYKDGVLQIMIPKEVDFQYTEIDIRHLD</sequence>
<organism evidence="2 3">
    <name type="scientific">Pseudobacillus wudalianchiensis</name>
    <dbReference type="NCBI Taxonomy" id="1743143"/>
    <lineage>
        <taxon>Bacteria</taxon>
        <taxon>Bacillati</taxon>
        <taxon>Bacillota</taxon>
        <taxon>Bacilli</taxon>
        <taxon>Bacillales</taxon>
        <taxon>Bacillaceae</taxon>
        <taxon>Pseudobacillus</taxon>
    </lineage>
</organism>
<dbReference type="CDD" id="cd00298">
    <property type="entry name" value="ACD_sHsps_p23-like"/>
    <property type="match status" value="1"/>
</dbReference>
<dbReference type="AlphaFoldDB" id="A0A1B9ATB4"/>
<proteinExistence type="predicted"/>
<gene>
    <name evidence="2" type="ORF">A8F95_07630</name>
</gene>
<evidence type="ECO:0000313" key="2">
    <source>
        <dbReference type="EMBL" id="OCA87130.1"/>
    </source>
</evidence>
<protein>
    <recommendedName>
        <fullName evidence="4">Spore coat protein</fullName>
    </recommendedName>
</protein>
<keyword evidence="3" id="KW-1185">Reference proteome</keyword>
<dbReference type="RefSeq" id="WP_065410580.1">
    <property type="nucleotide sequence ID" value="NZ_MAYT01000023.1"/>
</dbReference>
<evidence type="ECO:0008006" key="4">
    <source>
        <dbReference type="Google" id="ProtNLM"/>
    </source>
</evidence>
<accession>A0A1B9ATB4</accession>
<dbReference type="Proteomes" id="UP000092578">
    <property type="component" value="Unassembled WGS sequence"/>
</dbReference>
<evidence type="ECO:0000256" key="1">
    <source>
        <dbReference type="SAM" id="MobiDB-lite"/>
    </source>
</evidence>
<name>A0A1B9ATB4_9BACI</name>